<dbReference type="GO" id="GO:0019013">
    <property type="term" value="C:viral nucleocapsid"/>
    <property type="evidence" value="ECO:0007669"/>
    <property type="project" value="UniProtKB-KW"/>
</dbReference>
<accession>A0A8K1M3R9</accession>
<name>A0A8K1M3R9_9VIRU</name>
<protein>
    <submittedName>
        <fullName evidence="2">Putative nucleoprotein</fullName>
    </submittedName>
</protein>
<keyword evidence="2" id="KW-0946">Virion</keyword>
<sequence>MSASQRLRAYESILKSASNWNTGAGMVKLFSKPPVGLYDDYVQLCHAMYYSNDAKFKISLDFLVAMAITLVEYNATPSDDIPALHDLLMKGVLMFDESIEPAPEPRVLLQRMLTYWSPSDVFITQLYERVRKEVAKDVDQRGIGLIDGGLIYQDEDTVDLSSFKISQFIAKLMQVGVGQVTKLLFPLLTGLESKDLKNTEMVTLEGFRTTLNAKLNSDVGHTIKQKLIGLWCVIDTNSINSRIMESIFIFISIISKSGNISDTWWTKRSAALSSSIGQTVQIDSNTLAQGIKFFNSHLRRLAQPKLVNMLFGSYHLIRESESAQSLLWIIEQSKGSNLGAISAVADANGKYAMFSYSTLSRIAGEELPRVCKLLQQMILDPYCAMLSNPIPVRTYANIAYIACKLIYKSTVAASDLTLKVTGYVNTLHTMITIDQGLLDSDVGNIRESQLQISGDRASLVKVIAKRYGYHISSDKNTIFEKIGHDTSTAASASPQYDMLPIKTHDMMINDKKYREVDIGEKYKEMMTKEDIAFSKLCHQFKDTMMQKLIPNGASYKPGAKLTLTEAEHGYLNLDRYNEEPVEYKGTQHTIQDNIRRSGSVLTVDVVDIAHGVGLNWFTAPQPRGTPPSNPQLPRPANMEPSDDDQ</sequence>
<evidence type="ECO:0000313" key="2">
    <source>
        <dbReference type="EMBL" id="UBJ26002.1"/>
    </source>
</evidence>
<reference evidence="2" key="1">
    <citation type="submission" date="2021-07" db="EMBL/GenBank/DDBJ databases">
        <title>Communication and adaptive evolution of viruses within giant pandas and their associated organisms in a local ecological environment.</title>
        <authorList>
            <person name="Zhao M."/>
            <person name="Liu S."/>
            <person name="Zhang W."/>
        </authorList>
    </citation>
    <scope>NUCLEOTIDE SEQUENCE</scope>
    <source>
        <strain evidence="2">Mos092mon-10</strain>
    </source>
</reference>
<feature type="compositionally biased region" description="Pro residues" evidence="1">
    <location>
        <begin position="623"/>
        <end position="633"/>
    </location>
</feature>
<evidence type="ECO:0000256" key="1">
    <source>
        <dbReference type="SAM" id="MobiDB-lite"/>
    </source>
</evidence>
<dbReference type="EMBL" id="MZ556271">
    <property type="protein sequence ID" value="UBJ26002.1"/>
    <property type="molecule type" value="Viral_cRNA"/>
</dbReference>
<feature type="region of interest" description="Disordered" evidence="1">
    <location>
        <begin position="618"/>
        <end position="645"/>
    </location>
</feature>
<organism evidence="2">
    <name type="scientific">Sichuan mosquito mivirus</name>
    <dbReference type="NCBI Taxonomy" id="2864020"/>
    <lineage>
        <taxon>Viruses</taxon>
        <taxon>Riboviria</taxon>
        <taxon>Orthornavirae</taxon>
        <taxon>Negarnaviricota</taxon>
        <taxon>Haploviricotina</taxon>
        <taxon>Monjiviricetes</taxon>
        <taxon>Jingchuvirales</taxon>
        <taxon>Chuviridae</taxon>
        <taxon>Mivirus</taxon>
    </lineage>
</organism>
<keyword evidence="2" id="KW-0543">Viral nucleoprotein</keyword>
<proteinExistence type="predicted"/>